<gene>
    <name evidence="3" type="ORF">F1C12_00680</name>
</gene>
<evidence type="ECO:0000256" key="1">
    <source>
        <dbReference type="SAM" id="MobiDB-lite"/>
    </source>
</evidence>
<keyword evidence="2" id="KW-0472">Membrane</keyword>
<organism evidence="3 4">
    <name type="scientific">Leifsonia shinshuensis</name>
    <dbReference type="NCBI Taxonomy" id="150026"/>
    <lineage>
        <taxon>Bacteria</taxon>
        <taxon>Bacillati</taxon>
        <taxon>Actinomycetota</taxon>
        <taxon>Actinomycetes</taxon>
        <taxon>Micrococcales</taxon>
        <taxon>Microbacteriaceae</taxon>
        <taxon>Leifsonia</taxon>
    </lineage>
</organism>
<sequence length="155" mass="15960">MTPEDYASVAASGSAVGRGTERGTQARESRTRRVLTLLPVAVGIWAALAAGLSGCALGGSDLGKSTNLANQRKAAIAFLESQGGVEKIRFVQEGGQPGLGASWRADAVVTVEGNDYRATLSPQLISSEPLPDVDPGATRASVTVIFSDDSSEVIE</sequence>
<dbReference type="EMBL" id="CP043641">
    <property type="protein sequence ID" value="QNE33803.1"/>
    <property type="molecule type" value="Genomic_DNA"/>
</dbReference>
<feature type="region of interest" description="Disordered" evidence="1">
    <location>
        <begin position="1"/>
        <end position="30"/>
    </location>
</feature>
<dbReference type="Proteomes" id="UP000515511">
    <property type="component" value="Chromosome"/>
</dbReference>
<reference evidence="4" key="1">
    <citation type="submission" date="2019-09" db="EMBL/GenBank/DDBJ databases">
        <title>Antimicrobial potential of Antarctic Bacteria.</title>
        <authorList>
            <person name="Benaud N."/>
            <person name="Edwards R.J."/>
            <person name="Ferrari B.C."/>
        </authorList>
    </citation>
    <scope>NUCLEOTIDE SEQUENCE [LARGE SCALE GENOMIC DNA]</scope>
    <source>
        <strain evidence="4">INR9</strain>
    </source>
</reference>
<dbReference type="RefSeq" id="WP_185276973.1">
    <property type="nucleotide sequence ID" value="NZ_CP043641.1"/>
</dbReference>
<evidence type="ECO:0000313" key="3">
    <source>
        <dbReference type="EMBL" id="QNE33803.1"/>
    </source>
</evidence>
<protein>
    <submittedName>
        <fullName evidence="3">Uncharacterized protein</fullName>
    </submittedName>
</protein>
<name>A0A7G6Y5N8_9MICO</name>
<evidence type="ECO:0000313" key="4">
    <source>
        <dbReference type="Proteomes" id="UP000515511"/>
    </source>
</evidence>
<dbReference type="KEGG" id="lse:F1C12_00680"/>
<feature type="compositionally biased region" description="Low complexity" evidence="1">
    <location>
        <begin position="7"/>
        <end position="17"/>
    </location>
</feature>
<feature type="transmembrane region" description="Helical" evidence="2">
    <location>
        <begin position="34"/>
        <end position="59"/>
    </location>
</feature>
<proteinExistence type="predicted"/>
<dbReference type="AlphaFoldDB" id="A0A7G6Y5N8"/>
<keyword evidence="2" id="KW-0812">Transmembrane</keyword>
<evidence type="ECO:0000256" key="2">
    <source>
        <dbReference type="SAM" id="Phobius"/>
    </source>
</evidence>
<feature type="compositionally biased region" description="Basic and acidic residues" evidence="1">
    <location>
        <begin position="19"/>
        <end position="30"/>
    </location>
</feature>
<keyword evidence="2" id="KW-1133">Transmembrane helix</keyword>
<accession>A0A7G6Y5N8</accession>